<dbReference type="OrthoDB" id="435754at2759"/>
<dbReference type="GO" id="GO:0006401">
    <property type="term" value="P:RNA catabolic process"/>
    <property type="evidence" value="ECO:0007669"/>
    <property type="project" value="TreeGrafter"/>
</dbReference>
<proteinExistence type="inferred from homology"/>
<organism evidence="4">
    <name type="scientific">Camponotus floridanus</name>
    <name type="common">Florida carpenter ant</name>
    <dbReference type="NCBI Taxonomy" id="104421"/>
    <lineage>
        <taxon>Eukaryota</taxon>
        <taxon>Metazoa</taxon>
        <taxon>Ecdysozoa</taxon>
        <taxon>Arthropoda</taxon>
        <taxon>Hexapoda</taxon>
        <taxon>Insecta</taxon>
        <taxon>Pterygota</taxon>
        <taxon>Neoptera</taxon>
        <taxon>Endopterygota</taxon>
        <taxon>Hymenoptera</taxon>
        <taxon>Apocrita</taxon>
        <taxon>Aculeata</taxon>
        <taxon>Formicoidea</taxon>
        <taxon>Formicidae</taxon>
        <taxon>Formicinae</taxon>
        <taxon>Camponotus</taxon>
    </lineage>
</organism>
<gene>
    <name evidence="3" type="ORF">EAG_06245</name>
</gene>
<evidence type="ECO:0000313" key="3">
    <source>
        <dbReference type="EMBL" id="EFN71090.1"/>
    </source>
</evidence>
<dbReference type="InterPro" id="IPR001568">
    <property type="entry name" value="RNase_T2-like"/>
</dbReference>
<protein>
    <submittedName>
        <fullName evidence="3">Ribonuclease Oy</fullName>
    </submittedName>
</protein>
<dbReference type="InterPro" id="IPR033130">
    <property type="entry name" value="RNase_T2_His_AS_2"/>
</dbReference>
<dbReference type="STRING" id="104421.E2A631"/>
<dbReference type="GO" id="GO:0003723">
    <property type="term" value="F:RNA binding"/>
    <property type="evidence" value="ECO:0007669"/>
    <property type="project" value="InterPro"/>
</dbReference>
<dbReference type="InParanoid" id="E2A631"/>
<sequence length="173" mass="20312">NNFDVVIFTQQWPLTACFIWEESSKHHTCLLPKRDEWTIHGIWPTKYNTKGPEYCNTSLRFNASVLVPLESQLKENWMDIHNGSNPYSFWKHEWEKHGTCAIKIKALGNEYKYFEKGLTFLNSYNMIDILPKANIFPGQKYMVENMLIGIQQVLNKRCQIICVQNKVNPKIIS</sequence>
<dbReference type="AlphaFoldDB" id="E2A631"/>
<keyword evidence="4" id="KW-1185">Reference proteome</keyword>
<dbReference type="FunCoup" id="E2A631">
    <property type="interactions" value="69"/>
</dbReference>
<accession>E2A631</accession>
<reference evidence="3 4" key="1">
    <citation type="journal article" date="2010" name="Science">
        <title>Genomic comparison of the ants Camponotus floridanus and Harpegnathos saltator.</title>
        <authorList>
            <person name="Bonasio R."/>
            <person name="Zhang G."/>
            <person name="Ye C."/>
            <person name="Mutti N.S."/>
            <person name="Fang X."/>
            <person name="Qin N."/>
            <person name="Donahue G."/>
            <person name="Yang P."/>
            <person name="Li Q."/>
            <person name="Li C."/>
            <person name="Zhang P."/>
            <person name="Huang Z."/>
            <person name="Berger S.L."/>
            <person name="Reinberg D."/>
            <person name="Wang J."/>
            <person name="Liebig J."/>
        </authorList>
    </citation>
    <scope>NUCLEOTIDE SEQUENCE [LARGE SCALE GENOMIC DNA]</scope>
    <source>
        <strain evidence="4">C129</strain>
    </source>
</reference>
<dbReference type="Pfam" id="PF00445">
    <property type="entry name" value="Ribonuclease_T2"/>
    <property type="match status" value="1"/>
</dbReference>
<dbReference type="GO" id="GO:0005576">
    <property type="term" value="C:extracellular region"/>
    <property type="evidence" value="ECO:0007669"/>
    <property type="project" value="TreeGrafter"/>
</dbReference>
<dbReference type="PANTHER" id="PTHR11240">
    <property type="entry name" value="RIBONUCLEASE T2"/>
    <property type="match status" value="1"/>
</dbReference>
<evidence type="ECO:0000256" key="2">
    <source>
        <dbReference type="RuleBase" id="RU004328"/>
    </source>
</evidence>
<dbReference type="InterPro" id="IPR036430">
    <property type="entry name" value="RNase_T2-like_sf"/>
</dbReference>
<evidence type="ECO:0000256" key="1">
    <source>
        <dbReference type="ARBA" id="ARBA00007469"/>
    </source>
</evidence>
<dbReference type="EMBL" id="GL437108">
    <property type="protein sequence ID" value="EFN71090.1"/>
    <property type="molecule type" value="Genomic_DNA"/>
</dbReference>
<comment type="similarity">
    <text evidence="1 2">Belongs to the RNase T2 family.</text>
</comment>
<dbReference type="OMA" id="VWIVSQV"/>
<feature type="non-terminal residue" evidence="3">
    <location>
        <position position="1"/>
    </location>
</feature>
<name>E2A631_CAMFO</name>
<dbReference type="GO" id="GO:0033897">
    <property type="term" value="F:ribonuclease T2 activity"/>
    <property type="evidence" value="ECO:0007669"/>
    <property type="project" value="InterPro"/>
</dbReference>
<evidence type="ECO:0000313" key="4">
    <source>
        <dbReference type="Proteomes" id="UP000000311"/>
    </source>
</evidence>
<dbReference type="PROSITE" id="PS00531">
    <property type="entry name" value="RNASE_T2_2"/>
    <property type="match status" value="1"/>
</dbReference>
<feature type="non-terminal residue" evidence="3">
    <location>
        <position position="173"/>
    </location>
</feature>
<dbReference type="Proteomes" id="UP000000311">
    <property type="component" value="Unassembled WGS sequence"/>
</dbReference>
<dbReference type="Gene3D" id="3.90.730.10">
    <property type="entry name" value="Ribonuclease T2-like"/>
    <property type="match status" value="1"/>
</dbReference>
<dbReference type="PANTHER" id="PTHR11240:SF22">
    <property type="entry name" value="RIBONUCLEASE T2"/>
    <property type="match status" value="1"/>
</dbReference>
<dbReference type="SUPFAM" id="SSF55895">
    <property type="entry name" value="Ribonuclease Rh-like"/>
    <property type="match status" value="1"/>
</dbReference>